<keyword evidence="9" id="KW-1185">Reference proteome</keyword>
<evidence type="ECO:0000313" key="8">
    <source>
        <dbReference type="EMBL" id="TPD57721.1"/>
    </source>
</evidence>
<dbReference type="InterPro" id="IPR018076">
    <property type="entry name" value="T2SS_GspF_dom"/>
</dbReference>
<dbReference type="PANTHER" id="PTHR35007:SF2">
    <property type="entry name" value="PILUS ASSEMBLE PROTEIN"/>
    <property type="match status" value="1"/>
</dbReference>
<reference evidence="9" key="1">
    <citation type="submission" date="2019-06" db="EMBL/GenBank/DDBJ databases">
        <title>The complete genome of Emcibacter congregatus ZYLT.</title>
        <authorList>
            <person name="Zhao Z."/>
        </authorList>
    </citation>
    <scope>NUCLEOTIDE SEQUENCE [LARGE SCALE GENOMIC DNA]</scope>
    <source>
        <strain evidence="9">MCCC 1A06723</strain>
    </source>
</reference>
<evidence type="ECO:0000256" key="1">
    <source>
        <dbReference type="ARBA" id="ARBA00004651"/>
    </source>
</evidence>
<dbReference type="Pfam" id="PF00482">
    <property type="entry name" value="T2SSF"/>
    <property type="match status" value="1"/>
</dbReference>
<feature type="transmembrane region" description="Helical" evidence="6">
    <location>
        <begin position="142"/>
        <end position="164"/>
    </location>
</feature>
<protein>
    <submittedName>
        <fullName evidence="8">Type II secretion system F family protein</fullName>
    </submittedName>
</protein>
<evidence type="ECO:0000313" key="9">
    <source>
        <dbReference type="Proteomes" id="UP000319148"/>
    </source>
</evidence>
<gene>
    <name evidence="8" type="ORF">FIV46_16600</name>
</gene>
<dbReference type="GO" id="GO:0005886">
    <property type="term" value="C:plasma membrane"/>
    <property type="evidence" value="ECO:0007669"/>
    <property type="project" value="UniProtKB-SubCell"/>
</dbReference>
<feature type="domain" description="Type II secretion system protein GspF" evidence="7">
    <location>
        <begin position="182"/>
        <end position="311"/>
    </location>
</feature>
<evidence type="ECO:0000256" key="4">
    <source>
        <dbReference type="ARBA" id="ARBA00022989"/>
    </source>
</evidence>
<dbReference type="OrthoDB" id="9810662at2"/>
<dbReference type="RefSeq" id="WP_139942037.1">
    <property type="nucleotide sequence ID" value="NZ_JBHSYP010000005.1"/>
</dbReference>
<proteinExistence type="predicted"/>
<dbReference type="EMBL" id="VFIY01000018">
    <property type="protein sequence ID" value="TPD57721.1"/>
    <property type="molecule type" value="Genomic_DNA"/>
</dbReference>
<sequence length="323" mass="35539">MEQLLPAGITIEDIITAFAGLSAFMVVMAIWSTGIVKDSMHGRLKALQDRRSDLKRGYVAPVKRRTTVKSTKHMGLMNKVVKSLNLLKNEQTEKYQKKLVQAGYRGKDALVIFMFCKLVLPLLVGVIAVVLIYGLGLFDLSAMMKAFACIGSVLLASYFPEIILKNATDKRNTAMQKSLPDFLDLLVICAEAGLTLDSALQRVVRELGNTCAELADELGLTAVELGFLPDRKQALMNLSERVSLPSVKAVTATLIQSERYGTPLAQSLRVLSNEFRHERIMKAEEKAARLPATMTIPLILFILPTLFVVLMGPATCQLADNLV</sequence>
<comment type="subcellular location">
    <subcellularLocation>
        <location evidence="1">Cell membrane</location>
        <topology evidence="1">Multi-pass membrane protein</topology>
    </subcellularLocation>
</comment>
<keyword evidence="3 6" id="KW-0812">Transmembrane</keyword>
<evidence type="ECO:0000256" key="3">
    <source>
        <dbReference type="ARBA" id="ARBA00022692"/>
    </source>
</evidence>
<feature type="transmembrane region" description="Helical" evidence="6">
    <location>
        <begin position="14"/>
        <end position="36"/>
    </location>
</feature>
<evidence type="ECO:0000256" key="2">
    <source>
        <dbReference type="ARBA" id="ARBA00022475"/>
    </source>
</evidence>
<dbReference type="PANTHER" id="PTHR35007">
    <property type="entry name" value="INTEGRAL MEMBRANE PROTEIN-RELATED"/>
    <property type="match status" value="1"/>
</dbReference>
<evidence type="ECO:0000259" key="7">
    <source>
        <dbReference type="Pfam" id="PF00482"/>
    </source>
</evidence>
<evidence type="ECO:0000256" key="5">
    <source>
        <dbReference type="ARBA" id="ARBA00023136"/>
    </source>
</evidence>
<dbReference type="AlphaFoldDB" id="A0A501PCC3"/>
<organism evidence="8 9">
    <name type="scientific">Emcibacter nanhaiensis</name>
    <dbReference type="NCBI Taxonomy" id="1505037"/>
    <lineage>
        <taxon>Bacteria</taxon>
        <taxon>Pseudomonadati</taxon>
        <taxon>Pseudomonadota</taxon>
        <taxon>Alphaproteobacteria</taxon>
        <taxon>Emcibacterales</taxon>
        <taxon>Emcibacteraceae</taxon>
        <taxon>Emcibacter</taxon>
    </lineage>
</organism>
<dbReference type="Proteomes" id="UP000319148">
    <property type="component" value="Unassembled WGS sequence"/>
</dbReference>
<name>A0A501PCC3_9PROT</name>
<comment type="caution">
    <text evidence="8">The sequence shown here is derived from an EMBL/GenBank/DDBJ whole genome shotgun (WGS) entry which is preliminary data.</text>
</comment>
<feature type="transmembrane region" description="Helical" evidence="6">
    <location>
        <begin position="290"/>
        <end position="312"/>
    </location>
</feature>
<evidence type="ECO:0000256" key="6">
    <source>
        <dbReference type="SAM" id="Phobius"/>
    </source>
</evidence>
<keyword evidence="5 6" id="KW-0472">Membrane</keyword>
<keyword evidence="4 6" id="KW-1133">Transmembrane helix</keyword>
<feature type="transmembrane region" description="Helical" evidence="6">
    <location>
        <begin position="109"/>
        <end position="136"/>
    </location>
</feature>
<keyword evidence="2" id="KW-1003">Cell membrane</keyword>
<accession>A0A501PCC3</accession>